<keyword evidence="2" id="KW-0472">Membrane</keyword>
<sequence>MRWLLFLGLASIVACQSPTPTLVTKRPSDTRQPQVTRTQLHVARSLDPAATETMTVRAKNGEVATLIVRKRDGRKVGDIAPPAHPDNFVRKNNSTPARDAKNAAVPPPVVIRSDMIYMRGEDSNKQGRKLEIDKEGIPVITGVRVPDDPEDKLYVWRNARVVDGKLMPKEKKPAEVAGKTAEKQKVNEAKDVPSKIEWLKMEPITKPIISSVVPSEEPVRSWVPPQQSWYTQPITVVDYSREDENRFVRDRLVEYIKEANQQELSRQMAWARGSRGLTEPKIEARVLHTPGATIYPTSLLYAPPSSQNKKVIVEEGVRTPVLQYAHPELGVQPATKVEPKVTEDDKLHFSRDQALAYFAHDIHSDRSPYAFEPGLENEARVEVYGENDKRSNSGYSRPKKLSYFYQTQAVTPTEKYYGKHNSYKDSYVRYAQVDRRPFWEKIGDSIKEHVEYGVGKVSDMARPVMEPIVEATQKISENLGLAAPGTRGLNGFKEKLGVAGTNSMILPAIGLVAGGAALGLGAVAVGRFLDVDMLKRSAAGQLTPEEMELLAMEHKRALDAMSHYERRSRRSTEEDLQDVGHWEAVGGGGLGIAEAAWGSTPCAKRVFCQVMVSRSQDDVTLMEKKMSTYLQMLHPSMAGAVNGHLDDVMDAIRKKDCSAFQCPSSIHRPGPSY</sequence>
<reference evidence="5" key="2">
    <citation type="journal article" date="2016" name="Gigascience">
        <title>De novo construction of an expanded transcriptome assembly for the western tarnished plant bug, Lygus hesperus.</title>
        <authorList>
            <person name="Tassone E.E."/>
            <person name="Geib S.M."/>
            <person name="Hall B."/>
            <person name="Fabrick J.A."/>
            <person name="Brent C.S."/>
            <person name="Hull J.J."/>
        </authorList>
    </citation>
    <scope>NUCLEOTIDE SEQUENCE</scope>
</reference>
<feature type="signal peptide" evidence="3">
    <location>
        <begin position="1"/>
        <end position="15"/>
    </location>
</feature>
<proteinExistence type="predicted"/>
<evidence type="ECO:0000313" key="5">
    <source>
        <dbReference type="EMBL" id="JAP99687.1"/>
    </source>
</evidence>
<keyword evidence="2" id="KW-0812">Transmembrane</keyword>
<reference evidence="4" key="1">
    <citation type="submission" date="2014-09" db="EMBL/GenBank/DDBJ databases">
        <authorList>
            <person name="Magalhaes I.L.F."/>
            <person name="Oliveira U."/>
            <person name="Santos F.R."/>
            <person name="Vidigal T.H.D.A."/>
            <person name="Brescovit A.D."/>
            <person name="Santos A.J."/>
        </authorList>
    </citation>
    <scope>NUCLEOTIDE SEQUENCE</scope>
</reference>
<dbReference type="AlphaFoldDB" id="A0A0K8T2P9"/>
<feature type="transmembrane region" description="Helical" evidence="2">
    <location>
        <begin position="504"/>
        <end position="526"/>
    </location>
</feature>
<accession>A0A0K8T2P9</accession>
<keyword evidence="2" id="KW-1133">Transmembrane helix</keyword>
<dbReference type="PROSITE" id="PS51257">
    <property type="entry name" value="PROKAR_LIPOPROTEIN"/>
    <property type="match status" value="1"/>
</dbReference>
<evidence type="ECO:0000256" key="1">
    <source>
        <dbReference type="SAM" id="MobiDB-lite"/>
    </source>
</evidence>
<evidence type="ECO:0000256" key="3">
    <source>
        <dbReference type="SAM" id="SignalP"/>
    </source>
</evidence>
<feature type="region of interest" description="Disordered" evidence="1">
    <location>
        <begin position="76"/>
        <end position="103"/>
    </location>
</feature>
<dbReference type="EMBL" id="GBRD01006165">
    <property type="protein sequence ID" value="JAG59656.1"/>
    <property type="molecule type" value="Transcribed_RNA"/>
</dbReference>
<evidence type="ECO:0000313" key="4">
    <source>
        <dbReference type="EMBL" id="JAG59656.1"/>
    </source>
</evidence>
<organism evidence="4">
    <name type="scientific">Lygus hesperus</name>
    <name type="common">Western plant bug</name>
    <dbReference type="NCBI Taxonomy" id="30085"/>
    <lineage>
        <taxon>Eukaryota</taxon>
        <taxon>Metazoa</taxon>
        <taxon>Ecdysozoa</taxon>
        <taxon>Arthropoda</taxon>
        <taxon>Hexapoda</taxon>
        <taxon>Insecta</taxon>
        <taxon>Pterygota</taxon>
        <taxon>Neoptera</taxon>
        <taxon>Paraneoptera</taxon>
        <taxon>Hemiptera</taxon>
        <taxon>Heteroptera</taxon>
        <taxon>Panheteroptera</taxon>
        <taxon>Cimicomorpha</taxon>
        <taxon>Miridae</taxon>
        <taxon>Mirini</taxon>
        <taxon>Lygus</taxon>
    </lineage>
</organism>
<dbReference type="EMBL" id="GDHC01018941">
    <property type="protein sequence ID" value="JAP99687.1"/>
    <property type="molecule type" value="Transcribed_RNA"/>
</dbReference>
<name>A0A0K8T2P9_LYGHE</name>
<keyword evidence="3" id="KW-0732">Signal</keyword>
<evidence type="ECO:0000256" key="2">
    <source>
        <dbReference type="SAM" id="Phobius"/>
    </source>
</evidence>
<gene>
    <name evidence="5" type="ORF">g.82317</name>
</gene>
<feature type="chain" id="PRO_5015042144" evidence="3">
    <location>
        <begin position="16"/>
        <end position="673"/>
    </location>
</feature>
<protein>
    <submittedName>
        <fullName evidence="4">Uncharacterized protein</fullName>
    </submittedName>
</protein>